<name>A0A7R6PB17_9GAMM</name>
<evidence type="ECO:0000259" key="1">
    <source>
        <dbReference type="PROSITE" id="PS50042"/>
    </source>
</evidence>
<proteinExistence type="predicted"/>
<dbReference type="PROSITE" id="PS50042">
    <property type="entry name" value="CNMP_BINDING_3"/>
    <property type="match status" value="1"/>
</dbReference>
<dbReference type="Proteomes" id="UP000595663">
    <property type="component" value="Chromosome"/>
</dbReference>
<organism evidence="2 3">
    <name type="scientific">Amphritea japonica ATCC BAA-1530</name>
    <dbReference type="NCBI Taxonomy" id="1278309"/>
    <lineage>
        <taxon>Bacteria</taxon>
        <taxon>Pseudomonadati</taxon>
        <taxon>Pseudomonadota</taxon>
        <taxon>Gammaproteobacteria</taxon>
        <taxon>Oceanospirillales</taxon>
        <taxon>Oceanospirillaceae</taxon>
        <taxon>Amphritea</taxon>
    </lineage>
</organism>
<gene>
    <name evidence="2" type="ORF">AMJAP_2101</name>
</gene>
<evidence type="ECO:0000313" key="3">
    <source>
        <dbReference type="Proteomes" id="UP000595663"/>
    </source>
</evidence>
<dbReference type="Gene3D" id="2.60.120.10">
    <property type="entry name" value="Jelly Rolls"/>
    <property type="match status" value="1"/>
</dbReference>
<dbReference type="SMART" id="SM00100">
    <property type="entry name" value="cNMP"/>
    <property type="match status" value="1"/>
</dbReference>
<feature type="domain" description="Cyclic nucleotide-binding" evidence="1">
    <location>
        <begin position="23"/>
        <end position="144"/>
    </location>
</feature>
<dbReference type="InterPro" id="IPR014710">
    <property type="entry name" value="RmlC-like_jellyroll"/>
</dbReference>
<reference evidence="2 3" key="1">
    <citation type="journal article" date="2008" name="Int. J. Syst. Evol. Microbiol.">
        <title>Amphritea japonica sp. nov. and Amphritea balenae sp. nov., isolated from the sediment adjacent to sperm whale carcasses off Kagoshima, Japan.</title>
        <authorList>
            <person name="Miyazaki M."/>
            <person name="Nogi Y."/>
            <person name="Fujiwara Y."/>
            <person name="Kawato M."/>
            <person name="Nagahama T."/>
            <person name="Kubokawa K."/>
            <person name="Horikoshi K."/>
        </authorList>
    </citation>
    <scope>NUCLEOTIDE SEQUENCE [LARGE SCALE GENOMIC DNA]</scope>
    <source>
        <strain evidence="2 3">ATCC BAA-1530</strain>
    </source>
</reference>
<dbReference type="InterPro" id="IPR000595">
    <property type="entry name" value="cNMP-bd_dom"/>
</dbReference>
<dbReference type="Pfam" id="PF00027">
    <property type="entry name" value="cNMP_binding"/>
    <property type="match status" value="1"/>
</dbReference>
<accession>A0A7R6PB17</accession>
<dbReference type="OrthoDB" id="5740565at2"/>
<dbReference type="RefSeq" id="WP_019620523.1">
    <property type="nucleotide sequence ID" value="NZ_AP014545.1"/>
</dbReference>
<sequence>MQELQYSEQRGQFSTDFCHGLSMFGALSDDSLDFMLQRGRLFQVDAGETLFSAGDKSDLFYVVLKGAVRFFQAKDESGLKVPLRKYQVGEQVGFVGMIGLHQRRGDALMEESGYLMEISSELFHQLCEKFPEMFQIFLINIAREMSREISHLDQMYIEKD</sequence>
<keyword evidence="3" id="KW-1185">Reference proteome</keyword>
<dbReference type="SUPFAM" id="SSF51206">
    <property type="entry name" value="cAMP-binding domain-like"/>
    <property type="match status" value="1"/>
</dbReference>
<dbReference type="EMBL" id="AP014545">
    <property type="protein sequence ID" value="BBB26692.1"/>
    <property type="molecule type" value="Genomic_DNA"/>
</dbReference>
<evidence type="ECO:0000313" key="2">
    <source>
        <dbReference type="EMBL" id="BBB26692.1"/>
    </source>
</evidence>
<dbReference type="AlphaFoldDB" id="A0A7R6PB17"/>
<dbReference type="InterPro" id="IPR018490">
    <property type="entry name" value="cNMP-bd_dom_sf"/>
</dbReference>
<dbReference type="CDD" id="cd00038">
    <property type="entry name" value="CAP_ED"/>
    <property type="match status" value="1"/>
</dbReference>
<dbReference type="KEGG" id="ajp:AMJAP_2101"/>
<protein>
    <recommendedName>
        <fullName evidence="1">Cyclic nucleotide-binding domain-containing protein</fullName>
    </recommendedName>
</protein>